<dbReference type="InterPro" id="IPR008266">
    <property type="entry name" value="Tyr_kinase_AS"/>
</dbReference>
<name>A0A437MPA2_9PROT</name>
<dbReference type="PROSITE" id="PS00109">
    <property type="entry name" value="PROTEIN_KINASE_TYR"/>
    <property type="match status" value="1"/>
</dbReference>
<dbReference type="SMART" id="SM00331">
    <property type="entry name" value="PP2C_SIG"/>
    <property type="match status" value="1"/>
</dbReference>
<feature type="domain" description="PPM-type phosphatase" evidence="7">
    <location>
        <begin position="8"/>
        <end position="239"/>
    </location>
</feature>
<keyword evidence="1" id="KW-0808">Transferase</keyword>
<accession>A0A437MPA2</accession>
<dbReference type="SUPFAM" id="SSF56112">
    <property type="entry name" value="Protein kinase-like (PK-like)"/>
    <property type="match status" value="1"/>
</dbReference>
<evidence type="ECO:0000256" key="5">
    <source>
        <dbReference type="SAM" id="Phobius"/>
    </source>
</evidence>
<dbReference type="Pfam" id="PF00069">
    <property type="entry name" value="Pkinase"/>
    <property type="match status" value="1"/>
</dbReference>
<protein>
    <submittedName>
        <fullName evidence="8">Bifunctional protein-serine/threonine kinase/phosphatase</fullName>
    </submittedName>
</protein>
<keyword evidence="9" id="KW-1185">Reference proteome</keyword>
<gene>
    <name evidence="8" type="ORF">EOD42_05115</name>
</gene>
<keyword evidence="2" id="KW-0547">Nucleotide-binding</keyword>
<dbReference type="PANTHER" id="PTHR43289">
    <property type="entry name" value="MITOGEN-ACTIVATED PROTEIN KINASE KINASE KINASE 20-RELATED"/>
    <property type="match status" value="1"/>
</dbReference>
<keyword evidence="5" id="KW-0812">Transmembrane</keyword>
<evidence type="ECO:0000313" key="8">
    <source>
        <dbReference type="EMBL" id="RVT99470.1"/>
    </source>
</evidence>
<comment type="caution">
    <text evidence="8">The sequence shown here is derived from an EMBL/GenBank/DDBJ whole genome shotgun (WGS) entry which is preliminary data.</text>
</comment>
<dbReference type="Gene3D" id="3.60.40.10">
    <property type="entry name" value="PPM-type phosphatase domain"/>
    <property type="match status" value="1"/>
</dbReference>
<organism evidence="8 9">
    <name type="scientific">Rhodovarius crocodyli</name>
    <dbReference type="NCBI Taxonomy" id="1979269"/>
    <lineage>
        <taxon>Bacteria</taxon>
        <taxon>Pseudomonadati</taxon>
        <taxon>Pseudomonadota</taxon>
        <taxon>Alphaproteobacteria</taxon>
        <taxon>Acetobacterales</taxon>
        <taxon>Roseomonadaceae</taxon>
        <taxon>Rhodovarius</taxon>
    </lineage>
</organism>
<feature type="transmembrane region" description="Helical" evidence="5">
    <location>
        <begin position="552"/>
        <end position="573"/>
    </location>
</feature>
<dbReference type="CDD" id="cd00143">
    <property type="entry name" value="PP2Cc"/>
    <property type="match status" value="1"/>
</dbReference>
<dbReference type="InterPro" id="IPR011009">
    <property type="entry name" value="Kinase-like_dom_sf"/>
</dbReference>
<dbReference type="PROSITE" id="PS51746">
    <property type="entry name" value="PPM_2"/>
    <property type="match status" value="1"/>
</dbReference>
<evidence type="ECO:0000259" key="6">
    <source>
        <dbReference type="PROSITE" id="PS50011"/>
    </source>
</evidence>
<dbReference type="CDD" id="cd14014">
    <property type="entry name" value="STKc_PknB_like"/>
    <property type="match status" value="1"/>
</dbReference>
<proteinExistence type="predicted"/>
<dbReference type="InterPro" id="IPR001932">
    <property type="entry name" value="PPM-type_phosphatase-like_dom"/>
</dbReference>
<keyword evidence="3 8" id="KW-0418">Kinase</keyword>
<feature type="domain" description="Protein kinase" evidence="6">
    <location>
        <begin position="272"/>
        <end position="537"/>
    </location>
</feature>
<keyword evidence="5" id="KW-1133">Transmembrane helix</keyword>
<dbReference type="SMART" id="SM00332">
    <property type="entry name" value="PP2Cc"/>
    <property type="match status" value="1"/>
</dbReference>
<evidence type="ECO:0000313" key="9">
    <source>
        <dbReference type="Proteomes" id="UP000282957"/>
    </source>
</evidence>
<dbReference type="OrthoDB" id="9801841at2"/>
<dbReference type="SUPFAM" id="SSF81606">
    <property type="entry name" value="PP2C-like"/>
    <property type="match status" value="1"/>
</dbReference>
<dbReference type="EMBL" id="SACL01000001">
    <property type="protein sequence ID" value="RVT99470.1"/>
    <property type="molecule type" value="Genomic_DNA"/>
</dbReference>
<evidence type="ECO:0000259" key="7">
    <source>
        <dbReference type="PROSITE" id="PS51746"/>
    </source>
</evidence>
<dbReference type="AlphaFoldDB" id="A0A437MPA2"/>
<evidence type="ECO:0000256" key="3">
    <source>
        <dbReference type="ARBA" id="ARBA00022777"/>
    </source>
</evidence>
<dbReference type="RefSeq" id="WP_127786364.1">
    <property type="nucleotide sequence ID" value="NZ_SACL01000001.1"/>
</dbReference>
<dbReference type="PANTHER" id="PTHR43289:SF6">
    <property type="entry name" value="SERINE_THREONINE-PROTEIN KINASE NEKL-3"/>
    <property type="match status" value="1"/>
</dbReference>
<dbReference type="Gene3D" id="1.10.510.10">
    <property type="entry name" value="Transferase(Phosphotransferase) domain 1"/>
    <property type="match status" value="1"/>
</dbReference>
<evidence type="ECO:0000256" key="4">
    <source>
        <dbReference type="ARBA" id="ARBA00022840"/>
    </source>
</evidence>
<keyword evidence="5" id="KW-0472">Membrane</keyword>
<sequence>MTAALRISAGQYSDKGRKEANQDFHGLLVPEDALLRAKGIAVALADGISSSAVGHIAAETAVKSFLNDYYCTSPAWTVRTSAQRVIAATNSWLHAQTRSAMGTEDMDKGYVCTLSVLVLASATAHLLHVGDSRIYRLAGQSLEQLTEDHRVIVSSRQSYLGRALGAAREVDIDYHAEPVSPGDVFLLVTDGVYEHVPPRDIARIVHEGTADLDAAARRIAEAALEAGSTDNLTVQLIRVDAVPAPDAAEALTLAEALRLPPALSPRMEFDGYRIQRQLHASARSHIWLAEDMADGALVALKVPSVDLREDAAYLKRFMLEEWVARRVDSAHVLRPRGRPGEQRYLYVVSEYIEGQTLSQWMRDNQHPTLEQVRDIVEQVARGLRAFHRKEILHQDLRPENIMIDRTGTVKIIDFGSTRVAGVAEAAGTPEEAEILGTVQFTAPEYFLGEAGTPRSDLFSLGVIAYQMLTGRLPYGAAVAQARSRAQQRRLRYQPASEDHRHVPAWLDAALEKAVAVDPADRYEELSEFLFDLRHPNTAFGAPRPLLQRNPLLFWQASCAVLGVTVLALLYRLYT</sequence>
<evidence type="ECO:0000256" key="1">
    <source>
        <dbReference type="ARBA" id="ARBA00022679"/>
    </source>
</evidence>
<evidence type="ECO:0000256" key="2">
    <source>
        <dbReference type="ARBA" id="ARBA00022741"/>
    </source>
</evidence>
<dbReference type="InterPro" id="IPR000719">
    <property type="entry name" value="Prot_kinase_dom"/>
</dbReference>
<dbReference type="Pfam" id="PF13672">
    <property type="entry name" value="PP2C_2"/>
    <property type="match status" value="1"/>
</dbReference>
<dbReference type="GO" id="GO:0005524">
    <property type="term" value="F:ATP binding"/>
    <property type="evidence" value="ECO:0007669"/>
    <property type="project" value="UniProtKB-KW"/>
</dbReference>
<dbReference type="PROSITE" id="PS50011">
    <property type="entry name" value="PROTEIN_KINASE_DOM"/>
    <property type="match status" value="1"/>
</dbReference>
<dbReference type="GO" id="GO:0004674">
    <property type="term" value="F:protein serine/threonine kinase activity"/>
    <property type="evidence" value="ECO:0007669"/>
    <property type="project" value="TreeGrafter"/>
</dbReference>
<dbReference type="Gene3D" id="3.30.200.20">
    <property type="entry name" value="Phosphorylase Kinase, domain 1"/>
    <property type="match status" value="1"/>
</dbReference>
<keyword evidence="4" id="KW-0067">ATP-binding</keyword>
<reference evidence="8 9" key="1">
    <citation type="submission" date="2019-01" db="EMBL/GenBank/DDBJ databases">
        <authorList>
            <person name="Chen W.-M."/>
        </authorList>
    </citation>
    <scope>NUCLEOTIDE SEQUENCE [LARGE SCALE GENOMIC DNA]</scope>
    <source>
        <strain evidence="8 9">CCP-6</strain>
    </source>
</reference>
<dbReference type="InterPro" id="IPR036457">
    <property type="entry name" value="PPM-type-like_dom_sf"/>
</dbReference>
<dbReference type="Proteomes" id="UP000282957">
    <property type="component" value="Unassembled WGS sequence"/>
</dbReference>